<feature type="region of interest" description="Disordered" evidence="1">
    <location>
        <begin position="1"/>
        <end position="55"/>
    </location>
</feature>
<dbReference type="RefSeq" id="WP_344290382.1">
    <property type="nucleotide sequence ID" value="NZ_BAAAPF010000076.1"/>
</dbReference>
<dbReference type="EMBL" id="BAAAPF010000076">
    <property type="protein sequence ID" value="GAA2123837.1"/>
    <property type="molecule type" value="Genomic_DNA"/>
</dbReference>
<dbReference type="Proteomes" id="UP001500443">
    <property type="component" value="Unassembled WGS sequence"/>
</dbReference>
<evidence type="ECO:0000313" key="3">
    <source>
        <dbReference type="Proteomes" id="UP001500443"/>
    </source>
</evidence>
<sequence>MPEKKSTESEVEREKLRIVPPRKIEPTDVDEPTLADAPSKDDDEDTFKPLDNHRP</sequence>
<feature type="compositionally biased region" description="Basic and acidic residues" evidence="1">
    <location>
        <begin position="1"/>
        <end position="26"/>
    </location>
</feature>
<reference evidence="2 3" key="1">
    <citation type="journal article" date="2019" name="Int. J. Syst. Evol. Microbiol.">
        <title>The Global Catalogue of Microorganisms (GCM) 10K type strain sequencing project: providing services to taxonomists for standard genome sequencing and annotation.</title>
        <authorList>
            <consortium name="The Broad Institute Genomics Platform"/>
            <consortium name="The Broad Institute Genome Sequencing Center for Infectious Disease"/>
            <person name="Wu L."/>
            <person name="Ma J."/>
        </authorList>
    </citation>
    <scope>NUCLEOTIDE SEQUENCE [LARGE SCALE GENOMIC DNA]</scope>
    <source>
        <strain evidence="2 3">JCM 15481</strain>
    </source>
</reference>
<evidence type="ECO:0000256" key="1">
    <source>
        <dbReference type="SAM" id="MobiDB-lite"/>
    </source>
</evidence>
<name>A0ABN2Y931_9ACTN</name>
<organism evidence="2 3">
    <name type="scientific">Streptomyces synnematoformans</name>
    <dbReference type="NCBI Taxonomy" id="415721"/>
    <lineage>
        <taxon>Bacteria</taxon>
        <taxon>Bacillati</taxon>
        <taxon>Actinomycetota</taxon>
        <taxon>Actinomycetes</taxon>
        <taxon>Kitasatosporales</taxon>
        <taxon>Streptomycetaceae</taxon>
        <taxon>Streptomyces</taxon>
    </lineage>
</organism>
<keyword evidence="3" id="KW-1185">Reference proteome</keyword>
<feature type="compositionally biased region" description="Basic and acidic residues" evidence="1">
    <location>
        <begin position="46"/>
        <end position="55"/>
    </location>
</feature>
<proteinExistence type="predicted"/>
<evidence type="ECO:0000313" key="2">
    <source>
        <dbReference type="EMBL" id="GAA2123837.1"/>
    </source>
</evidence>
<accession>A0ABN2Y931</accession>
<gene>
    <name evidence="2" type="ORF">GCM10009802_28420</name>
</gene>
<comment type="caution">
    <text evidence="2">The sequence shown here is derived from an EMBL/GenBank/DDBJ whole genome shotgun (WGS) entry which is preliminary data.</text>
</comment>
<protein>
    <submittedName>
        <fullName evidence="2">Uncharacterized protein</fullName>
    </submittedName>
</protein>